<evidence type="ECO:0000313" key="1">
    <source>
        <dbReference type="EMBL" id="OLP57146.1"/>
    </source>
</evidence>
<dbReference type="InterPro" id="IPR023168">
    <property type="entry name" value="GatB_Yqey_C_2"/>
</dbReference>
<dbReference type="Gene3D" id="1.10.1510.10">
    <property type="entry name" value="Uncharacterised protein YqeY/AIM41 PF09424, N-terminal domain"/>
    <property type="match status" value="1"/>
</dbReference>
<evidence type="ECO:0000313" key="2">
    <source>
        <dbReference type="Proteomes" id="UP000186143"/>
    </source>
</evidence>
<dbReference type="GO" id="GO:0016740">
    <property type="term" value="F:transferase activity"/>
    <property type="evidence" value="ECO:0007669"/>
    <property type="project" value="UniProtKB-KW"/>
</dbReference>
<dbReference type="InterPro" id="IPR003789">
    <property type="entry name" value="Asn/Gln_tRNA_amidoTrase-B-like"/>
</dbReference>
<keyword evidence="1" id="KW-0808">Transferase</keyword>
<dbReference type="PANTHER" id="PTHR28055:SF1">
    <property type="entry name" value="ALTERED INHERITANCE OF MITOCHONDRIA PROTEIN 41, MITOCHONDRIAL"/>
    <property type="match status" value="1"/>
</dbReference>
<dbReference type="InterPro" id="IPR019004">
    <property type="entry name" value="YqeY/Aim41"/>
</dbReference>
<name>A0A1Q9AP06_9HYPH</name>
<dbReference type="OrthoDB" id="9788127at2"/>
<dbReference type="Pfam" id="PF09424">
    <property type="entry name" value="YqeY"/>
    <property type="match status" value="1"/>
</dbReference>
<dbReference type="STRING" id="1672749.BJF92_06345"/>
<dbReference type="PANTHER" id="PTHR28055">
    <property type="entry name" value="ALTERED INHERITANCE OF MITOCHONDRIA PROTEIN 41, MITOCHONDRIAL"/>
    <property type="match status" value="1"/>
</dbReference>
<sequence>MRDAISEALKTAMKAKDALRVSTLRLVQAALKDRDIANRGAGKEAASDEELLQILAKMVKQREESARVYDEAGRPELAAQERAEIAIISEFQPEQFSEEKIRDVVQAAITDAGATSPRDMGKVMALLKERHAGQMDFSKASGVLKELLK</sequence>
<protein>
    <submittedName>
        <fullName evidence="1">Glutamyl-tRNA amidotransferase</fullName>
    </submittedName>
</protein>
<dbReference type="GO" id="GO:0016884">
    <property type="term" value="F:carbon-nitrogen ligase activity, with glutamine as amido-N-donor"/>
    <property type="evidence" value="ECO:0007669"/>
    <property type="project" value="InterPro"/>
</dbReference>
<proteinExistence type="predicted"/>
<organism evidence="1 2">
    <name type="scientific">Xaviernesmea rhizosphaerae</name>
    <dbReference type="NCBI Taxonomy" id="1672749"/>
    <lineage>
        <taxon>Bacteria</taxon>
        <taxon>Pseudomonadati</taxon>
        <taxon>Pseudomonadota</taxon>
        <taxon>Alphaproteobacteria</taxon>
        <taxon>Hyphomicrobiales</taxon>
        <taxon>Rhizobiaceae</taxon>
        <taxon>Rhizobium/Agrobacterium group</taxon>
        <taxon>Xaviernesmea</taxon>
    </lineage>
</organism>
<accession>A0A1Q9AP06</accession>
<dbReference type="SUPFAM" id="SSF89095">
    <property type="entry name" value="GatB/YqeY motif"/>
    <property type="match status" value="1"/>
</dbReference>
<dbReference type="Gene3D" id="1.10.10.410">
    <property type="match status" value="1"/>
</dbReference>
<dbReference type="InterPro" id="IPR042184">
    <property type="entry name" value="YqeY/Aim41_N"/>
</dbReference>
<reference evidence="1 2" key="1">
    <citation type="submission" date="2016-09" db="EMBL/GenBank/DDBJ databases">
        <title>Rhizobium sp. nov., a novel species isolated from the rice rhizosphere.</title>
        <authorList>
            <person name="Zhao J."/>
            <person name="Zhang X."/>
        </authorList>
    </citation>
    <scope>NUCLEOTIDE SEQUENCE [LARGE SCALE GENOMIC DNA]</scope>
    <source>
        <strain evidence="1 2">MH17</strain>
    </source>
</reference>
<comment type="caution">
    <text evidence="1">The sequence shown here is derived from an EMBL/GenBank/DDBJ whole genome shotgun (WGS) entry which is preliminary data.</text>
</comment>
<dbReference type="Proteomes" id="UP000186143">
    <property type="component" value="Unassembled WGS sequence"/>
</dbReference>
<gene>
    <name evidence="1" type="ORF">BJF92_06345</name>
</gene>
<dbReference type="AlphaFoldDB" id="A0A1Q9AP06"/>
<dbReference type="RefSeq" id="WP_075633165.1">
    <property type="nucleotide sequence ID" value="NZ_MKIO01000019.1"/>
</dbReference>
<dbReference type="EMBL" id="MKIO01000019">
    <property type="protein sequence ID" value="OLP57146.1"/>
    <property type="molecule type" value="Genomic_DNA"/>
</dbReference>